<evidence type="ECO:0000313" key="4">
    <source>
        <dbReference type="Proteomes" id="UP001164286"/>
    </source>
</evidence>
<protein>
    <recommendedName>
        <fullName evidence="2">Amidohydrolase 3 domain-containing protein</fullName>
    </recommendedName>
</protein>
<accession>A0AA38HD89</accession>
<dbReference type="SUPFAM" id="SSF51338">
    <property type="entry name" value="Composite domain of metallo-dependent hydrolases"/>
    <property type="match status" value="1"/>
</dbReference>
<dbReference type="PANTHER" id="PTHR11647">
    <property type="entry name" value="HYDRANTOINASE/DIHYDROPYRIMIDINASE FAMILY MEMBER"/>
    <property type="match status" value="1"/>
</dbReference>
<evidence type="ECO:0000256" key="1">
    <source>
        <dbReference type="ARBA" id="ARBA00008829"/>
    </source>
</evidence>
<reference evidence="3" key="1">
    <citation type="journal article" date="2022" name="G3 (Bethesda)">
        <title>High quality genome of the basidiomycete yeast Dioszegia hungarica PDD-24b-2 isolated from cloud water.</title>
        <authorList>
            <person name="Jarrige D."/>
            <person name="Haridas S."/>
            <person name="Bleykasten-Grosshans C."/>
            <person name="Joly M."/>
            <person name="Nadalig T."/>
            <person name="Sancelme M."/>
            <person name="Vuilleumier S."/>
            <person name="Grigoriev I.V."/>
            <person name="Amato P."/>
            <person name="Bringel F."/>
        </authorList>
    </citation>
    <scope>NUCLEOTIDE SEQUENCE</scope>
    <source>
        <strain evidence="3">PDD-24b-2</strain>
    </source>
</reference>
<feature type="domain" description="Amidohydrolase 3" evidence="2">
    <location>
        <begin position="53"/>
        <end position="533"/>
    </location>
</feature>
<dbReference type="InterPro" id="IPR032466">
    <property type="entry name" value="Metal_Hydrolase"/>
</dbReference>
<comment type="caution">
    <text evidence="3">The sequence shown here is derived from an EMBL/GenBank/DDBJ whole genome shotgun (WGS) entry which is preliminary data.</text>
</comment>
<dbReference type="CDD" id="cd01297">
    <property type="entry name" value="D-aminoacylase"/>
    <property type="match status" value="1"/>
</dbReference>
<comment type="similarity">
    <text evidence="1">Belongs to the metallo-dependent hydrolases superfamily. Hydantoinase/dihydropyrimidinase family.</text>
</comment>
<sequence length="560" mass="60871">MPSSQQQPILFRNATVISGEDSPTPYLSDVLVDVSSGLISSIAPYIPPPSQARVIDARGHILCPGFIDMHAHSDLYLLTHPEHYAKISQGCTTEVIGQDGISYYPTRHAHEMTAIREQIAGWNGNPTDDECRTTLAGKGMFEWSSVGEYLDTLDRNRTATNVAVLVPQGNLRLLACGPRKTVASDEEVRDQVELLREAMNQGAVGMSSGLTYTPGMYASNSELAVLCQTLNDEYPGAYYAPHHRSYGHKAMESYEEMLDLSRTTGCPVHLTHATLNFPDNAGRAPELLSRIQSARSSGCDITLDTYPYLPGCTTLASLLPSWASSGGPAETLKRLEDPELREKIRVAVEVEGCDGGHGIPTNWAVIEVGSTTHPSLAAHSGRTVQAIATSLGQPTIDVFFDILTKDRLATSCLMHIGNEENVRAMMMDEKHCSGSDAILHGANTHPRAYGTFPRFLGYYARKLQLEAIPDMIAHLTSRPAKRIGVYPHRGVIAVGSAADLVLFDPEEIADMATFERPKERAKGIRFVLVNGEVAMDEGDCLGIRAGKTLRRRGDGSVGLV</sequence>
<dbReference type="SUPFAM" id="SSF51556">
    <property type="entry name" value="Metallo-dependent hydrolases"/>
    <property type="match status" value="1"/>
</dbReference>
<dbReference type="AlphaFoldDB" id="A0AA38HD89"/>
<dbReference type="InterPro" id="IPR013108">
    <property type="entry name" value="Amidohydro_3"/>
</dbReference>
<evidence type="ECO:0000313" key="3">
    <source>
        <dbReference type="EMBL" id="KAI9638545.1"/>
    </source>
</evidence>
<dbReference type="Proteomes" id="UP001164286">
    <property type="component" value="Unassembled WGS sequence"/>
</dbReference>
<dbReference type="EMBL" id="JAKWFO010000003">
    <property type="protein sequence ID" value="KAI9638545.1"/>
    <property type="molecule type" value="Genomic_DNA"/>
</dbReference>
<keyword evidence="4" id="KW-1185">Reference proteome</keyword>
<dbReference type="PANTHER" id="PTHR11647:SF1">
    <property type="entry name" value="COLLAPSIN RESPONSE MEDIATOR PROTEIN"/>
    <property type="match status" value="1"/>
</dbReference>
<dbReference type="Gene3D" id="3.20.20.140">
    <property type="entry name" value="Metal-dependent hydrolases"/>
    <property type="match status" value="2"/>
</dbReference>
<proteinExistence type="inferred from homology"/>
<dbReference type="InterPro" id="IPR011059">
    <property type="entry name" value="Metal-dep_hydrolase_composite"/>
</dbReference>
<evidence type="ECO:0000259" key="2">
    <source>
        <dbReference type="Pfam" id="PF07969"/>
    </source>
</evidence>
<organism evidence="3 4">
    <name type="scientific">Dioszegia hungarica</name>
    <dbReference type="NCBI Taxonomy" id="4972"/>
    <lineage>
        <taxon>Eukaryota</taxon>
        <taxon>Fungi</taxon>
        <taxon>Dikarya</taxon>
        <taxon>Basidiomycota</taxon>
        <taxon>Agaricomycotina</taxon>
        <taxon>Tremellomycetes</taxon>
        <taxon>Tremellales</taxon>
        <taxon>Bulleribasidiaceae</taxon>
        <taxon>Dioszegia</taxon>
    </lineage>
</organism>
<dbReference type="RefSeq" id="XP_052948322.1">
    <property type="nucleotide sequence ID" value="XM_053086718.1"/>
</dbReference>
<dbReference type="GO" id="GO:0016810">
    <property type="term" value="F:hydrolase activity, acting on carbon-nitrogen (but not peptide) bonds"/>
    <property type="evidence" value="ECO:0007669"/>
    <property type="project" value="InterPro"/>
</dbReference>
<gene>
    <name evidence="3" type="ORF">MKK02DRAFT_23345</name>
</gene>
<dbReference type="InterPro" id="IPR050378">
    <property type="entry name" value="Metallo-dep_Hydrolases_sf"/>
</dbReference>
<dbReference type="GeneID" id="77725919"/>
<name>A0AA38HD89_9TREE</name>
<dbReference type="Pfam" id="PF07969">
    <property type="entry name" value="Amidohydro_3"/>
    <property type="match status" value="1"/>
</dbReference>